<protein>
    <submittedName>
        <fullName evidence="2">Dynamin-type G domain-containing protein</fullName>
    </submittedName>
</protein>
<dbReference type="Proteomes" id="UP000887580">
    <property type="component" value="Unplaced"/>
</dbReference>
<reference evidence="2" key="1">
    <citation type="submission" date="2022-11" db="UniProtKB">
        <authorList>
            <consortium name="WormBaseParasite"/>
        </authorList>
    </citation>
    <scope>IDENTIFICATION</scope>
</reference>
<dbReference type="WBParaSite" id="PS1159_v2.g10656.t1">
    <property type="protein sequence ID" value="PS1159_v2.g10656.t1"/>
    <property type="gene ID" value="PS1159_v2.g10656"/>
</dbReference>
<evidence type="ECO:0000313" key="1">
    <source>
        <dbReference type="Proteomes" id="UP000887580"/>
    </source>
</evidence>
<organism evidence="1 2">
    <name type="scientific">Panagrolaimus sp. PS1159</name>
    <dbReference type="NCBI Taxonomy" id="55785"/>
    <lineage>
        <taxon>Eukaryota</taxon>
        <taxon>Metazoa</taxon>
        <taxon>Ecdysozoa</taxon>
        <taxon>Nematoda</taxon>
        <taxon>Chromadorea</taxon>
        <taxon>Rhabditida</taxon>
        <taxon>Tylenchina</taxon>
        <taxon>Panagrolaimomorpha</taxon>
        <taxon>Panagrolaimoidea</taxon>
        <taxon>Panagrolaimidae</taxon>
        <taxon>Panagrolaimus</taxon>
    </lineage>
</organism>
<sequence length="480" mass="52932">MESLIPVIGKLQDVFAAVGSRENEVDLPQIVVVGSQSAGKSSVIEGIVGRDFLPRGSGIVTRRPLLIQLIYTPEGDDRRKIDGELLDGDFATFEHQQGKTYTNFEEVRKEIEAETNRGTSGKKGVSRKQISLKIYSANVVNLSLVDLPGITKVPVDDQPANIEGLILEMIKPFIINENSIILAVTPANYDFANSEALKLAREVDANGDRTLCVLTKLDLMDKGTNAMDVLQGKSIPVKLGIIGVVSRSQEDIVANKSIGACLNDEKAFLQNNYRGLASTNGIPYLAKRLSNLLHHHIQKTLPNLKDQILKLITKFHGELSTMGEPIVDQRKTFFQVINNISSAYIATLNGCATSIESSELNGGAKICDIFYNELEKDIGGLTPMGNLSVKSVLSCIKNGSGLKPAMFIPEQSFDALIKMQMERFKEPMLNCVDRVSEELIRMIQNCGDKVRQEMQRFPLLFDHIHKIVSTMIITKTEETA</sequence>
<accession>A0AC35EU33</accession>
<name>A0AC35EU33_9BILA</name>
<proteinExistence type="predicted"/>
<evidence type="ECO:0000313" key="2">
    <source>
        <dbReference type="WBParaSite" id="PS1159_v2.g10656.t1"/>
    </source>
</evidence>